<name>A0A2R8C6X9_9RHOB</name>
<protein>
    <submittedName>
        <fullName evidence="1">Uncharacterized protein</fullName>
    </submittedName>
</protein>
<gene>
    <name evidence="1" type="ORF">TRM7615_01687</name>
</gene>
<evidence type="ECO:0000313" key="2">
    <source>
        <dbReference type="Proteomes" id="UP000244898"/>
    </source>
</evidence>
<dbReference type="OrthoDB" id="7709428at2"/>
<evidence type="ECO:0000313" key="1">
    <source>
        <dbReference type="EMBL" id="SPJ28190.1"/>
    </source>
</evidence>
<dbReference type="Proteomes" id="UP000244898">
    <property type="component" value="Unassembled WGS sequence"/>
</dbReference>
<proteinExistence type="predicted"/>
<accession>A0A2R8C6X9</accession>
<organism evidence="1 2">
    <name type="scientific">Falsiruegeria mediterranea M17</name>
    <dbReference type="NCBI Taxonomy" id="1200281"/>
    <lineage>
        <taxon>Bacteria</taxon>
        <taxon>Pseudomonadati</taxon>
        <taxon>Pseudomonadota</taxon>
        <taxon>Alphaproteobacteria</taxon>
        <taxon>Rhodobacterales</taxon>
        <taxon>Roseobacteraceae</taxon>
        <taxon>Falsiruegeria</taxon>
    </lineage>
</organism>
<dbReference type="AlphaFoldDB" id="A0A2R8C6X9"/>
<sequence length="173" mass="17734">MNNLISLPVTAALVLSIGGCSVPQTGGIGGGGPSSGLTMTAEGKTKEPLAFLPTEIKLSSGELNDTEANRKSANCALASSAFTAQTKIPAKLSLPSYGKSTPEMTITCDIDGDTVTQKVKPVNLTVQAYQAQAAGHMLVGFGLVGAAVSGAQSANRDKSKDVWGYSNVIQIQY</sequence>
<reference evidence="2" key="1">
    <citation type="submission" date="2018-03" db="EMBL/GenBank/DDBJ databases">
        <authorList>
            <person name="Rodrigo-Torres L."/>
            <person name="Arahal R. D."/>
            <person name="Lucena T."/>
        </authorList>
    </citation>
    <scope>NUCLEOTIDE SEQUENCE [LARGE SCALE GENOMIC DNA]</scope>
    <source>
        <strain evidence="2">CECT 7615</strain>
    </source>
</reference>
<dbReference type="EMBL" id="ONZG01000003">
    <property type="protein sequence ID" value="SPJ28190.1"/>
    <property type="molecule type" value="Genomic_DNA"/>
</dbReference>
<keyword evidence="2" id="KW-1185">Reference proteome</keyword>